<name>A0A9D3Z3K4_DREPO</name>
<proteinExistence type="predicted"/>
<evidence type="ECO:0000256" key="3">
    <source>
        <dbReference type="ARBA" id="ARBA00022833"/>
    </source>
</evidence>
<evidence type="ECO:0000259" key="5">
    <source>
        <dbReference type="Pfam" id="PF00628"/>
    </source>
</evidence>
<feature type="compositionally biased region" description="Polar residues" evidence="4">
    <location>
        <begin position="118"/>
        <end position="129"/>
    </location>
</feature>
<comment type="caution">
    <text evidence="6">The sequence shown here is derived from an EMBL/GenBank/DDBJ whole genome shotgun (WGS) entry which is preliminary data.</text>
</comment>
<reference evidence="6" key="1">
    <citation type="journal article" date="2019" name="bioRxiv">
        <title>The Genome of the Zebra Mussel, Dreissena polymorpha: A Resource for Invasive Species Research.</title>
        <authorList>
            <person name="McCartney M.A."/>
            <person name="Auch B."/>
            <person name="Kono T."/>
            <person name="Mallez S."/>
            <person name="Zhang Y."/>
            <person name="Obille A."/>
            <person name="Becker A."/>
            <person name="Abrahante J.E."/>
            <person name="Garbe J."/>
            <person name="Badalamenti J.P."/>
            <person name="Herman A."/>
            <person name="Mangelson H."/>
            <person name="Liachko I."/>
            <person name="Sullivan S."/>
            <person name="Sone E.D."/>
            <person name="Koren S."/>
            <person name="Silverstein K.A.T."/>
            <person name="Beckman K.B."/>
            <person name="Gohl D.M."/>
        </authorList>
    </citation>
    <scope>NUCLEOTIDE SEQUENCE</scope>
    <source>
        <strain evidence="6">Duluth1</strain>
        <tissue evidence="6">Whole animal</tissue>
    </source>
</reference>
<protein>
    <recommendedName>
        <fullName evidence="5">PHD-type domain-containing protein</fullName>
    </recommendedName>
</protein>
<evidence type="ECO:0000256" key="4">
    <source>
        <dbReference type="SAM" id="MobiDB-lite"/>
    </source>
</evidence>
<dbReference type="InterPro" id="IPR019787">
    <property type="entry name" value="Znf_PHD-finger"/>
</dbReference>
<dbReference type="EMBL" id="JAIWYP010000014">
    <property type="protein sequence ID" value="KAH3712108.1"/>
    <property type="molecule type" value="Genomic_DNA"/>
</dbReference>
<evidence type="ECO:0000256" key="1">
    <source>
        <dbReference type="ARBA" id="ARBA00022723"/>
    </source>
</evidence>
<feature type="domain" description="PHD-type" evidence="5">
    <location>
        <begin position="10"/>
        <end position="51"/>
    </location>
</feature>
<dbReference type="Gene3D" id="3.30.40.10">
    <property type="entry name" value="Zinc/RING finger domain, C3HC4 (zinc finger)"/>
    <property type="match status" value="1"/>
</dbReference>
<evidence type="ECO:0000313" key="6">
    <source>
        <dbReference type="EMBL" id="KAH3712108.1"/>
    </source>
</evidence>
<accession>A0A9D3Z3K4</accession>
<dbReference type="AlphaFoldDB" id="A0A9D3Z3K4"/>
<dbReference type="InterPro" id="IPR013083">
    <property type="entry name" value="Znf_RING/FYVE/PHD"/>
</dbReference>
<dbReference type="Proteomes" id="UP000828390">
    <property type="component" value="Unassembled WGS sequence"/>
</dbReference>
<keyword evidence="1" id="KW-0479">Metal-binding</keyword>
<keyword evidence="2" id="KW-0863">Zinc-finger</keyword>
<dbReference type="InterPro" id="IPR011011">
    <property type="entry name" value="Znf_FYVE_PHD"/>
</dbReference>
<dbReference type="SUPFAM" id="SSF57903">
    <property type="entry name" value="FYVE/PHD zinc finger"/>
    <property type="match status" value="1"/>
</dbReference>
<keyword evidence="3" id="KW-0862">Zinc</keyword>
<organism evidence="6 7">
    <name type="scientific">Dreissena polymorpha</name>
    <name type="common">Zebra mussel</name>
    <name type="synonym">Mytilus polymorpha</name>
    <dbReference type="NCBI Taxonomy" id="45954"/>
    <lineage>
        <taxon>Eukaryota</taxon>
        <taxon>Metazoa</taxon>
        <taxon>Spiralia</taxon>
        <taxon>Lophotrochozoa</taxon>
        <taxon>Mollusca</taxon>
        <taxon>Bivalvia</taxon>
        <taxon>Autobranchia</taxon>
        <taxon>Heteroconchia</taxon>
        <taxon>Euheterodonta</taxon>
        <taxon>Imparidentia</taxon>
        <taxon>Neoheterodontei</taxon>
        <taxon>Myida</taxon>
        <taxon>Dreissenoidea</taxon>
        <taxon>Dreissenidae</taxon>
        <taxon>Dreissena</taxon>
    </lineage>
</organism>
<evidence type="ECO:0000313" key="7">
    <source>
        <dbReference type="Proteomes" id="UP000828390"/>
    </source>
</evidence>
<reference evidence="6" key="2">
    <citation type="submission" date="2020-11" db="EMBL/GenBank/DDBJ databases">
        <authorList>
            <person name="McCartney M.A."/>
            <person name="Auch B."/>
            <person name="Kono T."/>
            <person name="Mallez S."/>
            <person name="Becker A."/>
            <person name="Gohl D.M."/>
            <person name="Silverstein K.A.T."/>
            <person name="Koren S."/>
            <person name="Bechman K.B."/>
            <person name="Herman A."/>
            <person name="Abrahante J.E."/>
            <person name="Garbe J."/>
        </authorList>
    </citation>
    <scope>NUCLEOTIDE SEQUENCE</scope>
    <source>
        <strain evidence="6">Duluth1</strain>
        <tissue evidence="6">Whole animal</tissue>
    </source>
</reference>
<keyword evidence="7" id="KW-1185">Reference proteome</keyword>
<gene>
    <name evidence="6" type="ORF">DPMN_071787</name>
</gene>
<sequence length="129" mass="14795">MLENVTRRMHAVSCDGCGRWQHRKCDTGITSEQYRLMSSGQLTMEWSCVDCNVDSEVRQLSSTTVYDEIPPDTSIPYSPIRELSQTYTVRSDGDSNVVEPEEDRMEEASNTIDDRSFDISNRNNQRPHV</sequence>
<dbReference type="GO" id="GO:0008270">
    <property type="term" value="F:zinc ion binding"/>
    <property type="evidence" value="ECO:0007669"/>
    <property type="project" value="UniProtKB-KW"/>
</dbReference>
<feature type="region of interest" description="Disordered" evidence="4">
    <location>
        <begin position="87"/>
        <end position="129"/>
    </location>
</feature>
<evidence type="ECO:0000256" key="2">
    <source>
        <dbReference type="ARBA" id="ARBA00022771"/>
    </source>
</evidence>
<dbReference type="Pfam" id="PF00628">
    <property type="entry name" value="PHD"/>
    <property type="match status" value="1"/>
</dbReference>